<evidence type="ECO:0000313" key="4">
    <source>
        <dbReference type="Proteomes" id="UP000676194"/>
    </source>
</evidence>
<dbReference type="Proteomes" id="UP000676194">
    <property type="component" value="Chromosome"/>
</dbReference>
<sequence>MHSDGRTLTRETVIPSDLTAVHQLQVEIEQILQKESQFDEREIFAIKLAVEEALVNAVKHGNQLDPDKSVRVVYHIRPDHFDIRITDQGPGFDPGDVPDPTAPENLERPCGRGLLLIRHYMSDVLFFDKGNTIAMTKSRKN</sequence>
<organism evidence="3 4">
    <name type="scientific">Telmatocola sphagniphila</name>
    <dbReference type="NCBI Taxonomy" id="1123043"/>
    <lineage>
        <taxon>Bacteria</taxon>
        <taxon>Pseudomonadati</taxon>
        <taxon>Planctomycetota</taxon>
        <taxon>Planctomycetia</taxon>
        <taxon>Gemmatales</taxon>
        <taxon>Gemmataceae</taxon>
    </lineage>
</organism>
<evidence type="ECO:0000313" key="3">
    <source>
        <dbReference type="EMBL" id="QVL31753.1"/>
    </source>
</evidence>
<proteinExistence type="predicted"/>
<dbReference type="Gene3D" id="3.30.565.10">
    <property type="entry name" value="Histidine kinase-like ATPase, C-terminal domain"/>
    <property type="match status" value="1"/>
</dbReference>
<dbReference type="InterPro" id="IPR050267">
    <property type="entry name" value="Anti-sigma-factor_SerPK"/>
</dbReference>
<dbReference type="AlphaFoldDB" id="A0A8E6B4E7"/>
<dbReference type="PANTHER" id="PTHR35526">
    <property type="entry name" value="ANTI-SIGMA-F FACTOR RSBW-RELATED"/>
    <property type="match status" value="1"/>
</dbReference>
<reference evidence="3" key="1">
    <citation type="submission" date="2021-05" db="EMBL/GenBank/DDBJ databases">
        <title>Complete genome sequence of the cellulolytic planctomycete Telmatocola sphagniphila SP2T and characterization of the first cellulase from planctomycetes.</title>
        <authorList>
            <person name="Rakitin A.L."/>
            <person name="Beletsky A.V."/>
            <person name="Naumoff D.G."/>
            <person name="Kulichevskaya I.S."/>
            <person name="Mardanov A.V."/>
            <person name="Ravin N.V."/>
            <person name="Dedysh S.N."/>
        </authorList>
    </citation>
    <scope>NUCLEOTIDE SEQUENCE</scope>
    <source>
        <strain evidence="3">SP2T</strain>
    </source>
</reference>
<gene>
    <name evidence="3" type="ORF">KIH39_23405</name>
</gene>
<dbReference type="GO" id="GO:0004674">
    <property type="term" value="F:protein serine/threonine kinase activity"/>
    <property type="evidence" value="ECO:0007669"/>
    <property type="project" value="UniProtKB-KW"/>
</dbReference>
<evidence type="ECO:0000256" key="1">
    <source>
        <dbReference type="ARBA" id="ARBA00022527"/>
    </source>
</evidence>
<evidence type="ECO:0000259" key="2">
    <source>
        <dbReference type="Pfam" id="PF13581"/>
    </source>
</evidence>
<name>A0A8E6B4E7_9BACT</name>
<dbReference type="KEGG" id="tsph:KIH39_23405"/>
<keyword evidence="1" id="KW-0418">Kinase</keyword>
<dbReference type="CDD" id="cd16936">
    <property type="entry name" value="HATPase_RsbW-like"/>
    <property type="match status" value="1"/>
</dbReference>
<dbReference type="RefSeq" id="WP_213495966.1">
    <property type="nucleotide sequence ID" value="NZ_CP074694.1"/>
</dbReference>
<dbReference type="EMBL" id="CP074694">
    <property type="protein sequence ID" value="QVL31753.1"/>
    <property type="molecule type" value="Genomic_DNA"/>
</dbReference>
<feature type="domain" description="Histidine kinase/HSP90-like ATPase" evidence="2">
    <location>
        <begin position="14"/>
        <end position="137"/>
    </location>
</feature>
<dbReference type="InterPro" id="IPR003594">
    <property type="entry name" value="HATPase_dom"/>
</dbReference>
<keyword evidence="4" id="KW-1185">Reference proteome</keyword>
<keyword evidence="3" id="KW-0067">ATP-binding</keyword>
<dbReference type="InterPro" id="IPR036890">
    <property type="entry name" value="HATPase_C_sf"/>
</dbReference>
<keyword evidence="1" id="KW-0808">Transferase</keyword>
<dbReference type="PANTHER" id="PTHR35526:SF3">
    <property type="entry name" value="ANTI-SIGMA-F FACTOR RSBW"/>
    <property type="match status" value="1"/>
</dbReference>
<dbReference type="GO" id="GO:0005524">
    <property type="term" value="F:ATP binding"/>
    <property type="evidence" value="ECO:0007669"/>
    <property type="project" value="UniProtKB-KW"/>
</dbReference>
<dbReference type="Pfam" id="PF13581">
    <property type="entry name" value="HATPase_c_2"/>
    <property type="match status" value="1"/>
</dbReference>
<accession>A0A8E6B4E7</accession>
<protein>
    <submittedName>
        <fullName evidence="3">ATP-binding protein</fullName>
    </submittedName>
</protein>
<keyword evidence="3" id="KW-0547">Nucleotide-binding</keyword>
<keyword evidence="1" id="KW-0723">Serine/threonine-protein kinase</keyword>
<dbReference type="SUPFAM" id="SSF55874">
    <property type="entry name" value="ATPase domain of HSP90 chaperone/DNA topoisomerase II/histidine kinase"/>
    <property type="match status" value="1"/>
</dbReference>